<accession>A0A0P0FWE2</accession>
<dbReference type="InterPro" id="IPR037018">
    <property type="entry name" value="GH65_N"/>
</dbReference>
<reference evidence="1 2" key="1">
    <citation type="journal article" date="2015" name="Science">
        <title>Genetic determinants of in vivo fitness and diet responsiveness in multiple human gut Bacteroides.</title>
        <authorList>
            <person name="Wu M."/>
            <person name="McNulty N.P."/>
            <person name="Rodionov D.A."/>
            <person name="Khoroshkin M.S."/>
            <person name="Griffin N.W."/>
            <person name="Cheng J."/>
            <person name="Latreille P."/>
            <person name="Kerstetter R.A."/>
            <person name="Terrapon N."/>
            <person name="Henrissat B."/>
            <person name="Osterman A.L."/>
            <person name="Gordon J.I."/>
        </authorList>
    </citation>
    <scope>NUCLEOTIDE SEQUENCE [LARGE SCALE GENOMIC DNA]</scope>
    <source>
        <strain evidence="1 2">WH2</strain>
    </source>
</reference>
<dbReference type="KEGG" id="bcel:BcellWH2_05317"/>
<dbReference type="Gene3D" id="2.70.98.40">
    <property type="entry name" value="Glycoside hydrolase, family 65, N-terminal domain"/>
    <property type="match status" value="1"/>
</dbReference>
<sequence length="215" mass="24222">MKARISCFFLLVFFFVQMVKGEDDTLWQLHTSDINAPYVGAPMANGGIGILPWKEPFSVRQVILNHVFDTDGPQGVSRVLKGINPFLMSMDVDGKEVNTECITNWKQCVDMKEATHSSSFRAAGKVDVGYSICALRNMPYAGLIRVDVKALSDVSLKVAARMDIPQEYSQPTQRFRKMRADDTQMYMLQSYAVSAHRQQKVSASSAFIFRQLYTT</sequence>
<dbReference type="RefSeq" id="WP_060550595.1">
    <property type="nucleotide sequence ID" value="NZ_CP012801.1"/>
</dbReference>
<dbReference type="Proteomes" id="UP000061809">
    <property type="component" value="Chromosome"/>
</dbReference>
<dbReference type="GO" id="GO:0003824">
    <property type="term" value="F:catalytic activity"/>
    <property type="evidence" value="ECO:0007669"/>
    <property type="project" value="UniProtKB-ARBA"/>
</dbReference>
<protein>
    <recommendedName>
        <fullName evidence="3">Glycoside hydrolase family 92 protein</fullName>
    </recommendedName>
</protein>
<name>A0A0P0FWE2_9BACE</name>
<evidence type="ECO:0008006" key="3">
    <source>
        <dbReference type="Google" id="ProtNLM"/>
    </source>
</evidence>
<dbReference type="EMBL" id="CP012801">
    <property type="protein sequence ID" value="ALJ62519.1"/>
    <property type="molecule type" value="Genomic_DNA"/>
</dbReference>
<evidence type="ECO:0000313" key="2">
    <source>
        <dbReference type="Proteomes" id="UP000061809"/>
    </source>
</evidence>
<proteinExistence type="predicted"/>
<dbReference type="AlphaFoldDB" id="A0A0P0FWE2"/>
<gene>
    <name evidence="1" type="ORF">BcellWH2_05317</name>
</gene>
<evidence type="ECO:0000313" key="1">
    <source>
        <dbReference type="EMBL" id="ALJ62519.1"/>
    </source>
</evidence>
<organism evidence="1 2">
    <name type="scientific">Bacteroides cellulosilyticus</name>
    <dbReference type="NCBI Taxonomy" id="246787"/>
    <lineage>
        <taxon>Bacteria</taxon>
        <taxon>Pseudomonadati</taxon>
        <taxon>Bacteroidota</taxon>
        <taxon>Bacteroidia</taxon>
        <taxon>Bacteroidales</taxon>
        <taxon>Bacteroidaceae</taxon>
        <taxon>Bacteroides</taxon>
    </lineage>
</organism>
<dbReference type="PATRIC" id="fig|246787.4.peg.5491"/>